<evidence type="ECO:0000313" key="1">
    <source>
        <dbReference type="EMBL" id="SHK84654.1"/>
    </source>
</evidence>
<reference evidence="1 2" key="1">
    <citation type="submission" date="2016-11" db="EMBL/GenBank/DDBJ databases">
        <authorList>
            <person name="Jaros S."/>
            <person name="Januszkiewicz K."/>
            <person name="Wedrychowicz H."/>
        </authorList>
    </citation>
    <scope>NUCLEOTIDE SEQUENCE [LARGE SCALE GENOMIC DNA]</scope>
    <source>
        <strain evidence="1 2">KHT3</strain>
    </source>
</reference>
<organism evidence="1 2">
    <name type="scientific">Xylanibacter ruminicola</name>
    <name type="common">Prevotella ruminicola</name>
    <dbReference type="NCBI Taxonomy" id="839"/>
    <lineage>
        <taxon>Bacteria</taxon>
        <taxon>Pseudomonadati</taxon>
        <taxon>Bacteroidota</taxon>
        <taxon>Bacteroidia</taxon>
        <taxon>Bacteroidales</taxon>
        <taxon>Prevotellaceae</taxon>
        <taxon>Xylanibacter</taxon>
    </lineage>
</organism>
<dbReference type="EMBL" id="FRBD01000014">
    <property type="protein sequence ID" value="SHK84654.1"/>
    <property type="molecule type" value="Genomic_DNA"/>
</dbReference>
<dbReference type="Proteomes" id="UP000184130">
    <property type="component" value="Unassembled WGS sequence"/>
</dbReference>
<gene>
    <name evidence="1" type="ORF">SAMN05216463_1144</name>
</gene>
<accession>A0A1M6VTE8</accession>
<evidence type="ECO:0000313" key="2">
    <source>
        <dbReference type="Proteomes" id="UP000184130"/>
    </source>
</evidence>
<name>A0A1M6VTE8_XYLRU</name>
<proteinExistence type="predicted"/>
<sequence>MWQQKYTNLEYVSAKFATFLFFLYFCTRFSR</sequence>
<protein>
    <submittedName>
        <fullName evidence="1">Uncharacterized protein</fullName>
    </submittedName>
</protein>
<dbReference type="AlphaFoldDB" id="A0A1M6VTE8"/>